<keyword evidence="2" id="KW-0732">Signal</keyword>
<name>A0AAD2CBP0_9STRA</name>
<comment type="caution">
    <text evidence="3">The sequence shown here is derived from an EMBL/GenBank/DDBJ whole genome shotgun (WGS) entry which is preliminary data.</text>
</comment>
<protein>
    <recommendedName>
        <fullName evidence="5">Alpha-L-fucosidase</fullName>
    </recommendedName>
</protein>
<feature type="chain" id="PRO_5042242652" description="Alpha-L-fucosidase" evidence="2">
    <location>
        <begin position="21"/>
        <end position="806"/>
    </location>
</feature>
<evidence type="ECO:0000256" key="1">
    <source>
        <dbReference type="SAM" id="MobiDB-lite"/>
    </source>
</evidence>
<proteinExistence type="predicted"/>
<evidence type="ECO:0000313" key="4">
    <source>
        <dbReference type="Proteomes" id="UP001295423"/>
    </source>
</evidence>
<evidence type="ECO:0000313" key="3">
    <source>
        <dbReference type="EMBL" id="CAJ1925291.1"/>
    </source>
</evidence>
<gene>
    <name evidence="3" type="ORF">CYCCA115_LOCUS1136</name>
</gene>
<dbReference type="AlphaFoldDB" id="A0AAD2CBP0"/>
<evidence type="ECO:0000256" key="2">
    <source>
        <dbReference type="SAM" id="SignalP"/>
    </source>
</evidence>
<feature type="region of interest" description="Disordered" evidence="1">
    <location>
        <begin position="167"/>
        <end position="194"/>
    </location>
</feature>
<dbReference type="Proteomes" id="UP001295423">
    <property type="component" value="Unassembled WGS sequence"/>
</dbReference>
<sequence>MRTCHVLLSIFLYVSHVCSALKVIVDPDSHSYRIDTKHETVLVGSNIAVFVAGRWCVQGATEGEENIWPMELHNSQNISGVDPSLGSFAGIAIEWNCVLKDNDVVPLVTSFRNFNGTAVVLDLKFPNGATGTSFDDPKASMTNFPTFSLPTKYSYLSWHGSFIQSTRGLSEGPQGGPTVFFKPSSSSSSDDDDGDSIDAIVGSPWIDFRTMKAFTAGTNKDYKGQSAWAPGTSARIHELPAGYTQSFILYEGTGITATMYEWGQAMQRSFEPKLEDATLTNIGYQTDNGAAYCFCKEANCSETLIHEIADLKANGVPMGYLSFQGAGTSSGRGQAAPWCVETWGVDGGLNADHYPLPVKDMQEAIDIPVQLYCPYFCPTTKYFDDDGQWSGVASDPTLPGCKDYEFRDVAPQQSKEFYGWFMDKGIKAGMKSFETDFMNQNYNCVPAFIESASAGDTWLSGMADAAWERNITIQWCYATPTDLLASIRMPAVTQFRVSFDFCYGRSWDIGESSLLVWALGGKPSKDTLWTSDNGKLETPGCSWTVDHEAPAAELHLVLALMSTGPVGISDAIGHTNFTMAQRAIRSDGVLLKPMKAITAVDDTFLKEPGSNYLYSTFGLGPSWIYVSFLSEDRMTISKHDFWPALEPGSDLVYRHFHSSSACTHNSDPLESACIAGLVVSPTLLVGESTNFQIPMGPKQPQQKDRSPYAPDITYVWQNCIDSKWFFLGELSKYVPLSPSRFQKVTCTATGLSTIVIGAPGERVQLTALEPNYNGKDDYKIVIVPLVIPSEGKIQVDFETAVTTEIY</sequence>
<evidence type="ECO:0008006" key="5">
    <source>
        <dbReference type="Google" id="ProtNLM"/>
    </source>
</evidence>
<keyword evidence="4" id="KW-1185">Reference proteome</keyword>
<feature type="signal peptide" evidence="2">
    <location>
        <begin position="1"/>
        <end position="20"/>
    </location>
</feature>
<organism evidence="3 4">
    <name type="scientific">Cylindrotheca closterium</name>
    <dbReference type="NCBI Taxonomy" id="2856"/>
    <lineage>
        <taxon>Eukaryota</taxon>
        <taxon>Sar</taxon>
        <taxon>Stramenopiles</taxon>
        <taxon>Ochrophyta</taxon>
        <taxon>Bacillariophyta</taxon>
        <taxon>Bacillariophyceae</taxon>
        <taxon>Bacillariophycidae</taxon>
        <taxon>Bacillariales</taxon>
        <taxon>Bacillariaceae</taxon>
        <taxon>Cylindrotheca</taxon>
    </lineage>
</organism>
<reference evidence="3" key="1">
    <citation type="submission" date="2023-08" db="EMBL/GenBank/DDBJ databases">
        <authorList>
            <person name="Audoor S."/>
            <person name="Bilcke G."/>
        </authorList>
    </citation>
    <scope>NUCLEOTIDE SEQUENCE</scope>
</reference>
<dbReference type="EMBL" id="CAKOGP040000002">
    <property type="protein sequence ID" value="CAJ1925291.1"/>
    <property type="molecule type" value="Genomic_DNA"/>
</dbReference>
<accession>A0AAD2CBP0</accession>